<dbReference type="InterPro" id="IPR003593">
    <property type="entry name" value="AAA+_ATPase"/>
</dbReference>
<dbReference type="EMBL" id="LGCM01000058">
    <property type="protein sequence ID" value="KPL77966.1"/>
    <property type="molecule type" value="Genomic_DNA"/>
</dbReference>
<keyword evidence="2" id="KW-0547">Nucleotide-binding</keyword>
<dbReference type="Gene3D" id="3.40.50.300">
    <property type="entry name" value="P-loop containing nucleotide triphosphate hydrolases"/>
    <property type="match status" value="1"/>
</dbReference>
<dbReference type="CDD" id="cd03293">
    <property type="entry name" value="ABC_NrtD_SsuB_transporters"/>
    <property type="match status" value="1"/>
</dbReference>
<dbReference type="PANTHER" id="PTHR42788:SF19">
    <property type="entry name" value="ALIPHATIC SULFONATES IMPORT ATP-BINDING PROTEIN SSUB 2"/>
    <property type="match status" value="1"/>
</dbReference>
<protein>
    <recommendedName>
        <fullName evidence="4">ABC transporter domain-containing protein</fullName>
    </recommendedName>
</protein>
<sequence>MHLEIEQLSHTFAGRPPRAALAELSFAVPSGQFTAVIGPSGCGKSTLLRLAAGLLPVQEGSLRLGGQTPAQAGAQRRVAWMAQSPALLPWRTVRDNVLLALRFLPAGHAARLSADEALARVGLSDSANAYPFMLSGGMQQRLALARTLMLDAGLWLMDEPFAALDELTRERLTHELLDLWQAQRPTVLWVTHHIQEALRLADRVVVLSPRPARLILDLPVDLPRPRPESSPAFQALLSRLRAALGLAAAPAEEGA</sequence>
<keyword evidence="6" id="KW-1185">Reference proteome</keyword>
<dbReference type="AlphaFoldDB" id="A0A0P6X7L6"/>
<name>A0A0P6X7L6_9CHLR</name>
<dbReference type="InterPro" id="IPR050166">
    <property type="entry name" value="ABC_transporter_ATP-bind"/>
</dbReference>
<proteinExistence type="predicted"/>
<organism evidence="5 6">
    <name type="scientific">Levilinea saccharolytica</name>
    <dbReference type="NCBI Taxonomy" id="229921"/>
    <lineage>
        <taxon>Bacteria</taxon>
        <taxon>Bacillati</taxon>
        <taxon>Chloroflexota</taxon>
        <taxon>Anaerolineae</taxon>
        <taxon>Anaerolineales</taxon>
        <taxon>Anaerolineaceae</taxon>
        <taxon>Levilinea</taxon>
    </lineage>
</organism>
<dbReference type="OrthoDB" id="9784450at2"/>
<evidence type="ECO:0000313" key="6">
    <source>
        <dbReference type="Proteomes" id="UP000050501"/>
    </source>
</evidence>
<dbReference type="STRING" id="229921.ADN01_15475"/>
<dbReference type="SUPFAM" id="SSF52540">
    <property type="entry name" value="P-loop containing nucleoside triphosphate hydrolases"/>
    <property type="match status" value="1"/>
</dbReference>
<dbReference type="Proteomes" id="UP000050501">
    <property type="component" value="Unassembled WGS sequence"/>
</dbReference>
<dbReference type="InterPro" id="IPR027417">
    <property type="entry name" value="P-loop_NTPase"/>
</dbReference>
<dbReference type="InterPro" id="IPR017871">
    <property type="entry name" value="ABC_transporter-like_CS"/>
</dbReference>
<reference evidence="5 6" key="1">
    <citation type="submission" date="2015-07" db="EMBL/GenBank/DDBJ databases">
        <title>Genome sequence of Levilinea saccharolytica DSM 16555.</title>
        <authorList>
            <person name="Hemp J."/>
            <person name="Ward L.M."/>
            <person name="Pace L.A."/>
            <person name="Fischer W.W."/>
        </authorList>
    </citation>
    <scope>NUCLEOTIDE SEQUENCE [LARGE SCALE GENOMIC DNA]</scope>
    <source>
        <strain evidence="5 6">KIBI-1</strain>
    </source>
</reference>
<evidence type="ECO:0000256" key="3">
    <source>
        <dbReference type="ARBA" id="ARBA00022840"/>
    </source>
</evidence>
<evidence type="ECO:0000256" key="2">
    <source>
        <dbReference type="ARBA" id="ARBA00022741"/>
    </source>
</evidence>
<gene>
    <name evidence="5" type="ORF">ADN01_15475</name>
</gene>
<evidence type="ECO:0000259" key="4">
    <source>
        <dbReference type="PROSITE" id="PS50893"/>
    </source>
</evidence>
<dbReference type="Pfam" id="PF00005">
    <property type="entry name" value="ABC_tran"/>
    <property type="match status" value="1"/>
</dbReference>
<dbReference type="PROSITE" id="PS00211">
    <property type="entry name" value="ABC_TRANSPORTER_1"/>
    <property type="match status" value="1"/>
</dbReference>
<keyword evidence="3" id="KW-0067">ATP-binding</keyword>
<evidence type="ECO:0000313" key="5">
    <source>
        <dbReference type="EMBL" id="KPL77966.1"/>
    </source>
</evidence>
<dbReference type="RefSeq" id="WP_062416824.1">
    <property type="nucleotide sequence ID" value="NZ_DF967974.1"/>
</dbReference>
<accession>A0A0P6X7L6</accession>
<dbReference type="InterPro" id="IPR003439">
    <property type="entry name" value="ABC_transporter-like_ATP-bd"/>
</dbReference>
<keyword evidence="1" id="KW-0813">Transport</keyword>
<evidence type="ECO:0000256" key="1">
    <source>
        <dbReference type="ARBA" id="ARBA00022448"/>
    </source>
</evidence>
<comment type="caution">
    <text evidence="5">The sequence shown here is derived from an EMBL/GenBank/DDBJ whole genome shotgun (WGS) entry which is preliminary data.</text>
</comment>
<feature type="domain" description="ABC transporter" evidence="4">
    <location>
        <begin position="3"/>
        <end position="234"/>
    </location>
</feature>
<dbReference type="PANTHER" id="PTHR42788">
    <property type="entry name" value="TAURINE IMPORT ATP-BINDING PROTEIN-RELATED"/>
    <property type="match status" value="1"/>
</dbReference>
<dbReference type="GO" id="GO:0016887">
    <property type="term" value="F:ATP hydrolysis activity"/>
    <property type="evidence" value="ECO:0007669"/>
    <property type="project" value="InterPro"/>
</dbReference>
<dbReference type="GO" id="GO:0005524">
    <property type="term" value="F:ATP binding"/>
    <property type="evidence" value="ECO:0007669"/>
    <property type="project" value="UniProtKB-KW"/>
</dbReference>
<dbReference type="PROSITE" id="PS50893">
    <property type="entry name" value="ABC_TRANSPORTER_2"/>
    <property type="match status" value="1"/>
</dbReference>
<dbReference type="SMART" id="SM00382">
    <property type="entry name" value="AAA"/>
    <property type="match status" value="1"/>
</dbReference>